<evidence type="ECO:0000256" key="4">
    <source>
        <dbReference type="ARBA" id="ARBA00022840"/>
    </source>
</evidence>
<protein>
    <recommendedName>
        <fullName evidence="7">DNA 3'-5' helicase</fullName>
        <ecNumber evidence="7">5.6.2.4</ecNumber>
    </recommendedName>
</protein>
<dbReference type="GO" id="GO:0005829">
    <property type="term" value="C:cytosol"/>
    <property type="evidence" value="ECO:0007669"/>
    <property type="project" value="TreeGrafter"/>
</dbReference>
<evidence type="ECO:0000313" key="11">
    <source>
        <dbReference type="EMBL" id="NLW34551.1"/>
    </source>
</evidence>
<evidence type="ECO:0000256" key="7">
    <source>
        <dbReference type="ARBA" id="ARBA00034808"/>
    </source>
</evidence>
<sequence length="466" mass="53130">MRTLPDVTPTPEQLPIISRNRPGIEIIRGAAGSGKTTTALLRLQALTSSFVSRKRRESIEGPVRVLVVTYNRTLRGYISKLAERQIATTGDVELKISTFGRWAMTALRSPTMIENARRERIIQNYARGINLPSYFLLDEVEYVMGRFMPDDLELYLTVRRDGRGTSPRVERSIRESILNQIIHPYLEWKMREGLMDWNDLAVALAQETYAGPYDIVITDETQDLSANQIRAIRNHLAPQHSLTFVIDTAQRIYARGFTWTETGITVRPENIKQLTRNYRNTVEIARFAIPLIRGIPADDDFTVPDFTKCDRHGPTPKILKGRFRGQTDFVIRYIRDNVDLETESVAILHPLGGGWFSYIKSRFDETGLEYVDISREDEWPDGDENIAFSTLSSSKGLEFDHVFILGLDAQAMPNDMDEDYEQLVKLRRLLGMGIGRARGSIIIGCKAGAYRLLTYLDRDTFDEVNV</sequence>
<dbReference type="Pfam" id="PF13361">
    <property type="entry name" value="UvrD_C"/>
    <property type="match status" value="1"/>
</dbReference>
<evidence type="ECO:0000256" key="2">
    <source>
        <dbReference type="ARBA" id="ARBA00022801"/>
    </source>
</evidence>
<gene>
    <name evidence="11" type="ORF">GXY80_03580</name>
</gene>
<keyword evidence="2 9" id="KW-0378">Hydrolase</keyword>
<evidence type="ECO:0000256" key="8">
    <source>
        <dbReference type="ARBA" id="ARBA00048988"/>
    </source>
</evidence>
<comment type="catalytic activity">
    <reaction evidence="8">
        <text>ATP + H2O = ADP + phosphate + H(+)</text>
        <dbReference type="Rhea" id="RHEA:13065"/>
        <dbReference type="ChEBI" id="CHEBI:15377"/>
        <dbReference type="ChEBI" id="CHEBI:15378"/>
        <dbReference type="ChEBI" id="CHEBI:30616"/>
        <dbReference type="ChEBI" id="CHEBI:43474"/>
        <dbReference type="ChEBI" id="CHEBI:456216"/>
        <dbReference type="EC" id="5.6.2.4"/>
    </reaction>
</comment>
<organism evidence="11 12">
    <name type="scientific">Syntrophorhabdus aromaticivorans</name>
    <dbReference type="NCBI Taxonomy" id="328301"/>
    <lineage>
        <taxon>Bacteria</taxon>
        <taxon>Pseudomonadati</taxon>
        <taxon>Thermodesulfobacteriota</taxon>
        <taxon>Syntrophorhabdia</taxon>
        <taxon>Syntrophorhabdales</taxon>
        <taxon>Syntrophorhabdaceae</taxon>
        <taxon>Syntrophorhabdus</taxon>
    </lineage>
</organism>
<evidence type="ECO:0000256" key="1">
    <source>
        <dbReference type="ARBA" id="ARBA00022741"/>
    </source>
</evidence>
<reference evidence="11" key="2">
    <citation type="submission" date="2020-01" db="EMBL/GenBank/DDBJ databases">
        <authorList>
            <person name="Campanaro S."/>
        </authorList>
    </citation>
    <scope>NUCLEOTIDE SEQUENCE</scope>
    <source>
        <strain evidence="11">AS06rmzACSIP_7</strain>
    </source>
</reference>
<dbReference type="GO" id="GO:0003677">
    <property type="term" value="F:DNA binding"/>
    <property type="evidence" value="ECO:0007669"/>
    <property type="project" value="InterPro"/>
</dbReference>
<name>A0A971M2V8_9BACT</name>
<dbReference type="InterPro" id="IPR014016">
    <property type="entry name" value="UvrD-like_ATP-bd"/>
</dbReference>
<proteinExistence type="predicted"/>
<feature type="domain" description="UvrD-like helicase ATP-binding" evidence="10">
    <location>
        <begin position="8"/>
        <end position="281"/>
    </location>
</feature>
<evidence type="ECO:0000256" key="3">
    <source>
        <dbReference type="ARBA" id="ARBA00022806"/>
    </source>
</evidence>
<dbReference type="EMBL" id="JAAYEE010000065">
    <property type="protein sequence ID" value="NLW34551.1"/>
    <property type="molecule type" value="Genomic_DNA"/>
</dbReference>
<dbReference type="SUPFAM" id="SSF52540">
    <property type="entry name" value="P-loop containing nucleoside triphosphate hydrolases"/>
    <property type="match status" value="1"/>
</dbReference>
<accession>A0A971M2V8</accession>
<evidence type="ECO:0000256" key="9">
    <source>
        <dbReference type="PROSITE-ProRule" id="PRU00560"/>
    </source>
</evidence>
<dbReference type="InterPro" id="IPR014017">
    <property type="entry name" value="DNA_helicase_UvrD-like_C"/>
</dbReference>
<dbReference type="GO" id="GO:0043138">
    <property type="term" value="F:3'-5' DNA helicase activity"/>
    <property type="evidence" value="ECO:0007669"/>
    <property type="project" value="UniProtKB-EC"/>
</dbReference>
<keyword evidence="4 9" id="KW-0067">ATP-binding</keyword>
<dbReference type="PANTHER" id="PTHR11070:SF45">
    <property type="entry name" value="DNA 3'-5' HELICASE"/>
    <property type="match status" value="1"/>
</dbReference>
<evidence type="ECO:0000256" key="6">
    <source>
        <dbReference type="ARBA" id="ARBA00034617"/>
    </source>
</evidence>
<dbReference type="Pfam" id="PF00580">
    <property type="entry name" value="UvrD-helicase"/>
    <property type="match status" value="1"/>
</dbReference>
<dbReference type="EC" id="5.6.2.4" evidence="7"/>
<comment type="catalytic activity">
    <reaction evidence="6">
        <text>Couples ATP hydrolysis with the unwinding of duplex DNA by translocating in the 3'-5' direction.</text>
        <dbReference type="EC" id="5.6.2.4"/>
    </reaction>
</comment>
<dbReference type="Gene3D" id="3.40.50.300">
    <property type="entry name" value="P-loop containing nucleotide triphosphate hydrolases"/>
    <property type="match status" value="2"/>
</dbReference>
<keyword evidence="1 9" id="KW-0547">Nucleotide-binding</keyword>
<evidence type="ECO:0000313" key="12">
    <source>
        <dbReference type="Proteomes" id="UP000777265"/>
    </source>
</evidence>
<comment type="caution">
    <text evidence="11">The sequence shown here is derived from an EMBL/GenBank/DDBJ whole genome shotgun (WGS) entry which is preliminary data.</text>
</comment>
<dbReference type="Proteomes" id="UP000777265">
    <property type="component" value="Unassembled WGS sequence"/>
</dbReference>
<dbReference type="AlphaFoldDB" id="A0A971M2V8"/>
<dbReference type="InterPro" id="IPR027417">
    <property type="entry name" value="P-loop_NTPase"/>
</dbReference>
<keyword evidence="3 9" id="KW-0347">Helicase</keyword>
<dbReference type="InterPro" id="IPR000212">
    <property type="entry name" value="DNA_helicase_UvrD/REP"/>
</dbReference>
<dbReference type="PANTHER" id="PTHR11070">
    <property type="entry name" value="UVRD / RECB / PCRA DNA HELICASE FAMILY MEMBER"/>
    <property type="match status" value="1"/>
</dbReference>
<reference evidence="11" key="1">
    <citation type="journal article" date="2020" name="Biotechnol. Biofuels">
        <title>New insights from the biogas microbiome by comprehensive genome-resolved metagenomics of nearly 1600 species originating from multiple anaerobic digesters.</title>
        <authorList>
            <person name="Campanaro S."/>
            <person name="Treu L."/>
            <person name="Rodriguez-R L.M."/>
            <person name="Kovalovszki A."/>
            <person name="Ziels R.M."/>
            <person name="Maus I."/>
            <person name="Zhu X."/>
            <person name="Kougias P.G."/>
            <person name="Basile A."/>
            <person name="Luo G."/>
            <person name="Schluter A."/>
            <person name="Konstantinidis K.T."/>
            <person name="Angelidaki I."/>
        </authorList>
    </citation>
    <scope>NUCLEOTIDE SEQUENCE</scope>
    <source>
        <strain evidence="11">AS06rmzACSIP_7</strain>
    </source>
</reference>
<dbReference type="GO" id="GO:0005524">
    <property type="term" value="F:ATP binding"/>
    <property type="evidence" value="ECO:0007669"/>
    <property type="project" value="UniProtKB-UniRule"/>
</dbReference>
<keyword evidence="5" id="KW-0413">Isomerase</keyword>
<feature type="binding site" evidence="9">
    <location>
        <begin position="29"/>
        <end position="36"/>
    </location>
    <ligand>
        <name>ATP</name>
        <dbReference type="ChEBI" id="CHEBI:30616"/>
    </ligand>
</feature>
<dbReference type="PROSITE" id="PS51198">
    <property type="entry name" value="UVRD_HELICASE_ATP_BIND"/>
    <property type="match status" value="1"/>
</dbReference>
<evidence type="ECO:0000256" key="5">
    <source>
        <dbReference type="ARBA" id="ARBA00023235"/>
    </source>
</evidence>
<dbReference type="GO" id="GO:0016787">
    <property type="term" value="F:hydrolase activity"/>
    <property type="evidence" value="ECO:0007669"/>
    <property type="project" value="UniProtKB-UniRule"/>
</dbReference>
<dbReference type="GO" id="GO:0000725">
    <property type="term" value="P:recombinational repair"/>
    <property type="evidence" value="ECO:0007669"/>
    <property type="project" value="TreeGrafter"/>
</dbReference>
<evidence type="ECO:0000259" key="10">
    <source>
        <dbReference type="PROSITE" id="PS51198"/>
    </source>
</evidence>